<keyword evidence="2" id="KW-1185">Reference proteome</keyword>
<protein>
    <submittedName>
        <fullName evidence="1">Uncharacterized protein</fullName>
    </submittedName>
</protein>
<proteinExistence type="predicted"/>
<dbReference type="Proteomes" id="UP000287188">
    <property type="component" value="Unassembled WGS sequence"/>
</dbReference>
<evidence type="ECO:0000313" key="2">
    <source>
        <dbReference type="Proteomes" id="UP000287188"/>
    </source>
</evidence>
<accession>A0A402AT37</accession>
<reference evidence="2" key="1">
    <citation type="submission" date="2018-12" db="EMBL/GenBank/DDBJ databases">
        <title>Tengunoibacter tsumagoiensis gen. nov., sp. nov., Dictyobacter kobayashii sp. nov., D. alpinus sp. nov., and D. joshuensis sp. nov. and description of Dictyobacteraceae fam. nov. within the order Ktedonobacterales isolated from Tengu-no-mugimeshi.</title>
        <authorList>
            <person name="Wang C.M."/>
            <person name="Zheng Y."/>
            <person name="Sakai Y."/>
            <person name="Toyoda A."/>
            <person name="Minakuchi Y."/>
            <person name="Abe K."/>
            <person name="Yokota A."/>
            <person name="Yabe S."/>
        </authorList>
    </citation>
    <scope>NUCLEOTIDE SEQUENCE [LARGE SCALE GENOMIC DNA]</scope>
    <source>
        <strain evidence="2">Uno11</strain>
    </source>
</reference>
<sequence length="44" mass="5227">MWKEYFLQANYLILAFLALDEWAPLLLVEMIEWPVSVFLRAALV</sequence>
<dbReference type="EMBL" id="BIFS01000002">
    <property type="protein sequence ID" value="GCE22245.1"/>
    <property type="molecule type" value="Genomic_DNA"/>
</dbReference>
<organism evidence="1 2">
    <name type="scientific">Dictyobacter kobayashii</name>
    <dbReference type="NCBI Taxonomy" id="2014872"/>
    <lineage>
        <taxon>Bacteria</taxon>
        <taxon>Bacillati</taxon>
        <taxon>Chloroflexota</taxon>
        <taxon>Ktedonobacteria</taxon>
        <taxon>Ktedonobacterales</taxon>
        <taxon>Dictyobacteraceae</taxon>
        <taxon>Dictyobacter</taxon>
    </lineage>
</organism>
<evidence type="ECO:0000313" key="1">
    <source>
        <dbReference type="EMBL" id="GCE22245.1"/>
    </source>
</evidence>
<dbReference type="AlphaFoldDB" id="A0A402AT37"/>
<gene>
    <name evidence="1" type="ORF">KDK_60450</name>
</gene>
<name>A0A402AT37_9CHLR</name>
<comment type="caution">
    <text evidence="1">The sequence shown here is derived from an EMBL/GenBank/DDBJ whole genome shotgun (WGS) entry which is preliminary data.</text>
</comment>